<dbReference type="InterPro" id="IPR001254">
    <property type="entry name" value="Trypsin_dom"/>
</dbReference>
<dbReference type="GeneID" id="109409374"/>
<keyword evidence="7" id="KW-1185">Reference proteome</keyword>
<evidence type="ECO:0000256" key="1">
    <source>
        <dbReference type="ARBA" id="ARBA00023157"/>
    </source>
</evidence>
<reference evidence="7" key="1">
    <citation type="journal article" date="2015" name="Proc. Natl. Acad. Sci. U.S.A.">
        <title>Genome sequence of the Asian Tiger mosquito, Aedes albopictus, reveals insights into its biology, genetics, and evolution.</title>
        <authorList>
            <person name="Chen X.G."/>
            <person name="Jiang X."/>
            <person name="Gu J."/>
            <person name="Xu M."/>
            <person name="Wu Y."/>
            <person name="Deng Y."/>
            <person name="Zhang C."/>
            <person name="Bonizzoni M."/>
            <person name="Dermauw W."/>
            <person name="Vontas J."/>
            <person name="Armbruster P."/>
            <person name="Huang X."/>
            <person name="Yang Y."/>
            <person name="Zhang H."/>
            <person name="He W."/>
            <person name="Peng H."/>
            <person name="Liu Y."/>
            <person name="Wu K."/>
            <person name="Chen J."/>
            <person name="Lirakis M."/>
            <person name="Topalis P."/>
            <person name="Van Leeuwen T."/>
            <person name="Hall A.B."/>
            <person name="Jiang X."/>
            <person name="Thorpe C."/>
            <person name="Mueller R.L."/>
            <person name="Sun C."/>
            <person name="Waterhouse R.M."/>
            <person name="Yan G."/>
            <person name="Tu Z.J."/>
            <person name="Fang X."/>
            <person name="James A.A."/>
        </authorList>
    </citation>
    <scope>NUCLEOTIDE SEQUENCE [LARGE SCALE GENOMIC DNA]</scope>
    <source>
        <strain evidence="7">Foshan</strain>
    </source>
</reference>
<accession>A0ABM1Y1Z7</accession>
<dbReference type="RefSeq" id="XP_062703867.1">
    <property type="nucleotide sequence ID" value="XM_062847883.1"/>
</dbReference>
<feature type="region of interest" description="Disordered" evidence="4">
    <location>
        <begin position="1"/>
        <end position="27"/>
    </location>
</feature>
<dbReference type="PROSITE" id="PS00134">
    <property type="entry name" value="TRYPSIN_HIS"/>
    <property type="match status" value="1"/>
</dbReference>
<sequence length="315" mass="35063">MPMHTRPSSTFSVVTSPNLRSSSTDPRTHKVCCRTSVQVVDQFAPLAKKGRDLLNMTECGKQSKTRIAHGKVAEVFEFPWMALLQGFDGSFHCGGSLIAERYVLTAAHCNKIRVYSVRLGETDISQKEDCIRYPDGDEECSAPPQDIPVEKFLKNRLHSASQKKNDIALVRLQWAAQLSDSVRPICLPLPEVSRKTLPKKMTVSGWGYTEVSKMTSNQLRYANIPIQSLTRCNQTLRRLKTDWSVDQSQICAGVDDDKADNCHGDSGGPLQYFGKTGFVIHGIVSYGVSTCGTEAEPGIYTKVSHYMDWIIDNLI</sequence>
<proteinExistence type="inferred from homology"/>
<dbReference type="PROSITE" id="PS50240">
    <property type="entry name" value="TRYPSIN_DOM"/>
    <property type="match status" value="1"/>
</dbReference>
<reference evidence="6" key="2">
    <citation type="submission" date="2025-05" db="UniProtKB">
        <authorList>
            <consortium name="EnsemblMetazoa"/>
        </authorList>
    </citation>
    <scope>IDENTIFICATION</scope>
    <source>
        <strain evidence="6">Foshan</strain>
    </source>
</reference>
<evidence type="ECO:0000313" key="7">
    <source>
        <dbReference type="Proteomes" id="UP000069940"/>
    </source>
</evidence>
<dbReference type="InterPro" id="IPR043504">
    <property type="entry name" value="Peptidase_S1_PA_chymotrypsin"/>
</dbReference>
<dbReference type="Proteomes" id="UP000069940">
    <property type="component" value="Unassembled WGS sequence"/>
</dbReference>
<evidence type="ECO:0000256" key="2">
    <source>
        <dbReference type="ARBA" id="ARBA00023180"/>
    </source>
</evidence>
<keyword evidence="2" id="KW-0325">Glycoprotein</keyword>
<evidence type="ECO:0000256" key="4">
    <source>
        <dbReference type="SAM" id="MobiDB-lite"/>
    </source>
</evidence>
<evidence type="ECO:0000259" key="5">
    <source>
        <dbReference type="PROSITE" id="PS50240"/>
    </source>
</evidence>
<dbReference type="PANTHER" id="PTHR24256">
    <property type="entry name" value="TRYPTASE-RELATED"/>
    <property type="match status" value="1"/>
</dbReference>
<dbReference type="EnsemblMetazoa" id="AALFPA23_004932.R6172">
    <property type="protein sequence ID" value="AALFPA23_004932.P6172"/>
    <property type="gene ID" value="AALFPA23_004932"/>
</dbReference>
<comment type="similarity">
    <text evidence="3">Belongs to the peptidase S1 family. CLIP subfamily.</text>
</comment>
<evidence type="ECO:0000256" key="3">
    <source>
        <dbReference type="ARBA" id="ARBA00024195"/>
    </source>
</evidence>
<dbReference type="InterPro" id="IPR018114">
    <property type="entry name" value="TRYPSIN_HIS"/>
</dbReference>
<name>A0ABM1Y1Z7_AEDAL</name>
<keyword evidence="1" id="KW-1015">Disulfide bond</keyword>
<dbReference type="InterPro" id="IPR051487">
    <property type="entry name" value="Ser/Thr_Proteases_Immune/Dev"/>
</dbReference>
<dbReference type="Gene3D" id="2.40.10.10">
    <property type="entry name" value="Trypsin-like serine proteases"/>
    <property type="match status" value="2"/>
</dbReference>
<organism evidence="6 7">
    <name type="scientific">Aedes albopictus</name>
    <name type="common">Asian tiger mosquito</name>
    <name type="synonym">Stegomyia albopicta</name>
    <dbReference type="NCBI Taxonomy" id="7160"/>
    <lineage>
        <taxon>Eukaryota</taxon>
        <taxon>Metazoa</taxon>
        <taxon>Ecdysozoa</taxon>
        <taxon>Arthropoda</taxon>
        <taxon>Hexapoda</taxon>
        <taxon>Insecta</taxon>
        <taxon>Pterygota</taxon>
        <taxon>Neoptera</taxon>
        <taxon>Endopterygota</taxon>
        <taxon>Diptera</taxon>
        <taxon>Nematocera</taxon>
        <taxon>Culicoidea</taxon>
        <taxon>Culicidae</taxon>
        <taxon>Culicinae</taxon>
        <taxon>Aedini</taxon>
        <taxon>Aedes</taxon>
        <taxon>Stegomyia</taxon>
    </lineage>
</organism>
<dbReference type="SMART" id="SM00020">
    <property type="entry name" value="Tryp_SPc"/>
    <property type="match status" value="1"/>
</dbReference>
<dbReference type="InterPro" id="IPR009003">
    <property type="entry name" value="Peptidase_S1_PA"/>
</dbReference>
<protein>
    <recommendedName>
        <fullName evidence="5">Peptidase S1 domain-containing protein</fullName>
    </recommendedName>
</protein>
<dbReference type="SUPFAM" id="SSF50494">
    <property type="entry name" value="Trypsin-like serine proteases"/>
    <property type="match status" value="1"/>
</dbReference>
<dbReference type="Pfam" id="PF00089">
    <property type="entry name" value="Trypsin"/>
    <property type="match status" value="1"/>
</dbReference>
<evidence type="ECO:0000313" key="6">
    <source>
        <dbReference type="EnsemblMetazoa" id="AALFPA23_004932.P6172"/>
    </source>
</evidence>
<feature type="compositionally biased region" description="Polar residues" evidence="4">
    <location>
        <begin position="1"/>
        <end position="25"/>
    </location>
</feature>
<dbReference type="PRINTS" id="PR00722">
    <property type="entry name" value="CHYMOTRYPSIN"/>
</dbReference>
<feature type="domain" description="Peptidase S1" evidence="5">
    <location>
        <begin position="67"/>
        <end position="315"/>
    </location>
</feature>
<dbReference type="CDD" id="cd00190">
    <property type="entry name" value="Tryp_SPc"/>
    <property type="match status" value="1"/>
</dbReference>
<dbReference type="InterPro" id="IPR001314">
    <property type="entry name" value="Peptidase_S1A"/>
</dbReference>